<keyword evidence="1" id="KW-0812">Transmembrane</keyword>
<reference evidence="2 3" key="1">
    <citation type="submission" date="2019-09" db="EMBL/GenBank/DDBJ databases">
        <authorList>
            <person name="Leyn A S."/>
        </authorList>
    </citation>
    <scope>NUCLEOTIDE SEQUENCE [LARGE SCALE GENOMIC DNA]</scope>
    <source>
        <strain evidence="2">AA231_1</strain>
    </source>
</reference>
<evidence type="ECO:0000313" key="2">
    <source>
        <dbReference type="EMBL" id="VVJ17312.1"/>
    </source>
</evidence>
<feature type="transmembrane region" description="Helical" evidence="1">
    <location>
        <begin position="21"/>
        <end position="52"/>
    </location>
</feature>
<keyword evidence="1" id="KW-1133">Transmembrane helix</keyword>
<name>A0A6I8LK69_9PSEU</name>
<proteinExistence type="predicted"/>
<dbReference type="EMBL" id="CABVGP010000001">
    <property type="protein sequence ID" value="VVJ17312.1"/>
    <property type="molecule type" value="Genomic_DNA"/>
</dbReference>
<organism evidence="2 3">
    <name type="scientific">Amycolatopsis camponoti</name>
    <dbReference type="NCBI Taxonomy" id="2606593"/>
    <lineage>
        <taxon>Bacteria</taxon>
        <taxon>Bacillati</taxon>
        <taxon>Actinomycetota</taxon>
        <taxon>Actinomycetes</taxon>
        <taxon>Pseudonocardiales</taxon>
        <taxon>Pseudonocardiaceae</taxon>
        <taxon>Amycolatopsis</taxon>
    </lineage>
</organism>
<accession>A0A6I8LK69</accession>
<evidence type="ECO:0000256" key="1">
    <source>
        <dbReference type="SAM" id="Phobius"/>
    </source>
</evidence>
<sequence length="53" mass="5364">MTKGRTSKPARNRGARELIKVGLSGIGGLYLLTGSIAVTTIGAIVALALAAVR</sequence>
<protein>
    <submittedName>
        <fullName evidence="2">Uncharacterized protein</fullName>
    </submittedName>
</protein>
<gene>
    <name evidence="2" type="ORF">AA23TX_02333</name>
</gene>
<evidence type="ECO:0000313" key="3">
    <source>
        <dbReference type="Proteomes" id="UP000399805"/>
    </source>
</evidence>
<keyword evidence="1" id="KW-0472">Membrane</keyword>
<dbReference type="AlphaFoldDB" id="A0A6I8LK69"/>
<keyword evidence="3" id="KW-1185">Reference proteome</keyword>
<dbReference type="Proteomes" id="UP000399805">
    <property type="component" value="Unassembled WGS sequence"/>
</dbReference>